<gene>
    <name evidence="1" type="ORF">GX662_12600</name>
</gene>
<name>A0A847D7M6_9LACT</name>
<accession>A0A847D7M6</accession>
<dbReference type="EMBL" id="JAAZCD010000291">
    <property type="protein sequence ID" value="NLD33072.1"/>
    <property type="molecule type" value="Genomic_DNA"/>
</dbReference>
<proteinExistence type="predicted"/>
<comment type="caution">
    <text evidence="1">The sequence shown here is derived from an EMBL/GenBank/DDBJ whole genome shotgun (WGS) entry which is preliminary data.</text>
</comment>
<evidence type="ECO:0000313" key="2">
    <source>
        <dbReference type="Proteomes" id="UP000589373"/>
    </source>
</evidence>
<reference evidence="1 2" key="1">
    <citation type="journal article" date="2020" name="Biotechnol. Biofuels">
        <title>New insights from the biogas microbiome by comprehensive genome-resolved metagenomics of nearly 1600 species originating from multiple anaerobic digesters.</title>
        <authorList>
            <person name="Campanaro S."/>
            <person name="Treu L."/>
            <person name="Rodriguez-R L.M."/>
            <person name="Kovalovszki A."/>
            <person name="Ziels R.M."/>
            <person name="Maus I."/>
            <person name="Zhu X."/>
            <person name="Kougias P.G."/>
            <person name="Basile A."/>
            <person name="Luo G."/>
            <person name="Schluter A."/>
            <person name="Konstantinidis K.T."/>
            <person name="Angelidaki I."/>
        </authorList>
    </citation>
    <scope>NUCLEOTIDE SEQUENCE [LARGE SCALE GENOMIC DNA]</scope>
    <source>
        <strain evidence="1">AS07pgkLD_105</strain>
    </source>
</reference>
<sequence length="117" mass="13412">MTALIDAEIARQSVKSEDVQEAIEQLQSEYVDDFEGYPASCGKWNRNIDLAIAALQEYRPCAKVSEGLPPENELRNGMVLAWSTELDEWQVENWGYVENRPDDYTHWKPLPEPPEGE</sequence>
<evidence type="ECO:0000313" key="1">
    <source>
        <dbReference type="EMBL" id="NLD33072.1"/>
    </source>
</evidence>
<dbReference type="RefSeq" id="WP_276648492.1">
    <property type="nucleotide sequence ID" value="NZ_JAAZCD010000291.1"/>
</dbReference>
<organism evidence="1 2">
    <name type="scientific">Trichococcus flocculiformis</name>
    <dbReference type="NCBI Taxonomy" id="82803"/>
    <lineage>
        <taxon>Bacteria</taxon>
        <taxon>Bacillati</taxon>
        <taxon>Bacillota</taxon>
        <taxon>Bacilli</taxon>
        <taxon>Lactobacillales</taxon>
        <taxon>Carnobacteriaceae</taxon>
        <taxon>Trichococcus</taxon>
    </lineage>
</organism>
<dbReference type="Proteomes" id="UP000589373">
    <property type="component" value="Unassembled WGS sequence"/>
</dbReference>
<dbReference type="AlphaFoldDB" id="A0A847D7M6"/>
<protein>
    <submittedName>
        <fullName evidence="1">DUF551 domain-containing protein</fullName>
    </submittedName>
</protein>